<dbReference type="EMBL" id="KI925144">
    <property type="protein sequence ID" value="ETW16478.1"/>
    <property type="molecule type" value="Genomic_DNA"/>
</dbReference>
<reference evidence="1 2" key="2">
    <citation type="submission" date="2013-02" db="EMBL/GenBank/DDBJ databases">
        <title>The Genome Sequence of Plasmodium falciparum Vietnam Oak-Knoll (FVO).</title>
        <authorList>
            <consortium name="The Broad Institute Genome Sequencing Platform"/>
            <consortium name="The Broad Institute Genome Sequencing Center for Infectious Disease"/>
            <person name="Neafsey D."/>
            <person name="Cheeseman I."/>
            <person name="Volkman S."/>
            <person name="Adams J."/>
            <person name="Walker B."/>
            <person name="Young S.K."/>
            <person name="Zeng Q."/>
            <person name="Gargeya S."/>
            <person name="Fitzgerald M."/>
            <person name="Haas B."/>
            <person name="Abouelleil A."/>
            <person name="Alvarado L."/>
            <person name="Arachchi H.M."/>
            <person name="Berlin A.M."/>
            <person name="Chapman S.B."/>
            <person name="Dewar J."/>
            <person name="Goldberg J."/>
            <person name="Griggs A."/>
            <person name="Gujja S."/>
            <person name="Hansen M."/>
            <person name="Howarth C."/>
            <person name="Imamovic A."/>
            <person name="Larimer J."/>
            <person name="McCowan C."/>
            <person name="Murphy C."/>
            <person name="Neiman D."/>
            <person name="Pearson M."/>
            <person name="Priest M."/>
            <person name="Roberts A."/>
            <person name="Saif S."/>
            <person name="Shea T."/>
            <person name="Sisk P."/>
            <person name="Sykes S."/>
            <person name="Wortman J."/>
            <person name="Nusbaum C."/>
            <person name="Birren B."/>
        </authorList>
    </citation>
    <scope>NUCLEOTIDE SEQUENCE [LARGE SCALE GENOMIC DNA]</scope>
    <source>
        <strain evidence="2">Vietnam Oak-Knoll (FVO)</strain>
    </source>
</reference>
<sequence>CNLTTKSVKHIVDDFSVSECCKHESKLSFTIC</sequence>
<gene>
    <name evidence="1" type="ORF">PFFVO_04606</name>
</gene>
<name>A0A024V0E3_PLAFA</name>
<evidence type="ECO:0000313" key="1">
    <source>
        <dbReference type="EMBL" id="ETW16478.1"/>
    </source>
</evidence>
<proteinExistence type="predicted"/>
<dbReference type="AlphaFoldDB" id="A0A024V0E3"/>
<evidence type="ECO:0000313" key="2">
    <source>
        <dbReference type="Proteomes" id="UP000030690"/>
    </source>
</evidence>
<protein>
    <submittedName>
        <fullName evidence="1">Uncharacterized protein</fullName>
    </submittedName>
</protein>
<accession>A0A024V0E3</accession>
<feature type="non-terminal residue" evidence="1">
    <location>
        <position position="1"/>
    </location>
</feature>
<reference evidence="1 2" key="1">
    <citation type="submission" date="2013-02" db="EMBL/GenBank/DDBJ databases">
        <title>The Genome Annotation of Plasmodium falciparum Vietnam Oak-Knoll (FVO).</title>
        <authorList>
            <consortium name="The Broad Institute Genome Sequencing Platform"/>
            <consortium name="The Broad Institute Genome Sequencing Center for Infectious Disease"/>
            <person name="Neafsey D."/>
            <person name="Hoffman S."/>
            <person name="Volkman S."/>
            <person name="Rosenthal P."/>
            <person name="Walker B."/>
            <person name="Young S.K."/>
            <person name="Zeng Q."/>
            <person name="Gargeya S."/>
            <person name="Fitzgerald M."/>
            <person name="Haas B."/>
            <person name="Abouelleil A."/>
            <person name="Allen A.W."/>
            <person name="Alvarado L."/>
            <person name="Arachchi H.M."/>
            <person name="Berlin A.M."/>
            <person name="Chapman S.B."/>
            <person name="Gainer-Dewar J."/>
            <person name="Goldberg J."/>
            <person name="Griggs A."/>
            <person name="Gujja S."/>
            <person name="Hansen M."/>
            <person name="Howarth C."/>
            <person name="Imamovic A."/>
            <person name="Ireland A."/>
            <person name="Larimer J."/>
            <person name="McCowan C."/>
            <person name="Murphy C."/>
            <person name="Pearson M."/>
            <person name="Poon T.W."/>
            <person name="Priest M."/>
            <person name="Roberts A."/>
            <person name="Saif S."/>
            <person name="Shea T."/>
            <person name="Sisk P."/>
            <person name="Sykes S."/>
            <person name="Wortman J."/>
            <person name="Nusbaum C."/>
            <person name="Birren B."/>
        </authorList>
    </citation>
    <scope>NUCLEOTIDE SEQUENCE [LARGE SCALE GENOMIC DNA]</scope>
    <source>
        <strain evidence="2">Vietnam Oak-Knoll (FVO)</strain>
    </source>
</reference>
<organism evidence="1 2">
    <name type="scientific">Plasmodium falciparum Vietnam Oak-Knoll</name>
    <name type="common">FVO</name>
    <dbReference type="NCBI Taxonomy" id="1036723"/>
    <lineage>
        <taxon>Eukaryota</taxon>
        <taxon>Sar</taxon>
        <taxon>Alveolata</taxon>
        <taxon>Apicomplexa</taxon>
        <taxon>Aconoidasida</taxon>
        <taxon>Haemosporida</taxon>
        <taxon>Plasmodiidae</taxon>
        <taxon>Plasmodium</taxon>
        <taxon>Plasmodium (Laverania)</taxon>
    </lineage>
</organism>
<dbReference type="Proteomes" id="UP000030690">
    <property type="component" value="Unassembled WGS sequence"/>
</dbReference>